<reference evidence="1 2" key="1">
    <citation type="journal article" date="2016" name="Nat. Commun.">
        <title>Thousands of microbial genomes shed light on interconnected biogeochemical processes in an aquifer system.</title>
        <authorList>
            <person name="Anantharaman K."/>
            <person name="Brown C.T."/>
            <person name="Hug L.A."/>
            <person name="Sharon I."/>
            <person name="Castelle C.J."/>
            <person name="Probst A.J."/>
            <person name="Thomas B.C."/>
            <person name="Singh A."/>
            <person name="Wilkins M.J."/>
            <person name="Karaoz U."/>
            <person name="Brodie E.L."/>
            <person name="Williams K.H."/>
            <person name="Hubbard S.S."/>
            <person name="Banfield J.F."/>
        </authorList>
    </citation>
    <scope>NUCLEOTIDE SEQUENCE [LARGE SCALE GENOMIC DNA]</scope>
</reference>
<evidence type="ECO:0000313" key="1">
    <source>
        <dbReference type="EMBL" id="OGC45574.1"/>
    </source>
</evidence>
<dbReference type="EMBL" id="MEUV01000026">
    <property type="protein sequence ID" value="OGC45574.1"/>
    <property type="molecule type" value="Genomic_DNA"/>
</dbReference>
<dbReference type="AlphaFoldDB" id="A0A1F4UKT9"/>
<comment type="caution">
    <text evidence="1">The sequence shown here is derived from an EMBL/GenBank/DDBJ whole genome shotgun (WGS) entry which is preliminary data.</text>
</comment>
<dbReference type="Proteomes" id="UP000178615">
    <property type="component" value="Unassembled WGS sequence"/>
</dbReference>
<evidence type="ECO:0000313" key="2">
    <source>
        <dbReference type="Proteomes" id="UP000178615"/>
    </source>
</evidence>
<gene>
    <name evidence="1" type="ORF">A2V49_03675</name>
</gene>
<organism evidence="1 2">
    <name type="scientific">candidate division WWE3 bacterium RBG_19FT_COMBO_34_6</name>
    <dbReference type="NCBI Taxonomy" id="1802612"/>
    <lineage>
        <taxon>Bacteria</taxon>
        <taxon>Katanobacteria</taxon>
    </lineage>
</organism>
<sequence>MVFNLFKFFSFPNNSIQKFSRVSNQTLSLITNDWTNIDLLKKQGSPSQLRQALIAADKSLDNALKDMVSGENMGERLKNAGNMYERDIYNKIWNAHKIRNSLVHESGYEPPHFMLEKAIEDLRKALNLIGVRV</sequence>
<protein>
    <recommendedName>
        <fullName evidence="3">DUF4145 domain-containing protein</fullName>
    </recommendedName>
</protein>
<proteinExistence type="predicted"/>
<evidence type="ECO:0008006" key="3">
    <source>
        <dbReference type="Google" id="ProtNLM"/>
    </source>
</evidence>
<accession>A0A1F4UKT9</accession>
<name>A0A1F4UKT9_UNCKA</name>